<dbReference type="FunFam" id="3.40.50.720:FF:000084">
    <property type="entry name" value="Short-chain dehydrogenase reductase"/>
    <property type="match status" value="1"/>
</dbReference>
<dbReference type="NCBIfam" id="NF005559">
    <property type="entry name" value="PRK07231.1"/>
    <property type="match status" value="1"/>
</dbReference>
<dbReference type="PATRIC" id="fig|329854.7.peg.82"/>
<dbReference type="InterPro" id="IPR020904">
    <property type="entry name" value="Sc_DH/Rdtase_CS"/>
</dbReference>
<comment type="caution">
    <text evidence="3">The sequence shown here is derived from an EMBL/GenBank/DDBJ whole genome shotgun (WGS) entry which is preliminary data.</text>
</comment>
<name>A0A139LVK0_9BACE</name>
<sequence length="259" mass="27712">MEVKHYIDMKLLENKIALITGAGRGIGRVIAEQFAQDGATVYVNDLQIGDMEEWAADCSARNKVKVVPICFDITDSSAMKSALMTIYKTEGRIDCVVNNAAIIANQKLGMVTKDLLEKMYSVNVFSLIDMLQIASRLMTRTGGGCFVNIASITGVVGSPGQVAYSSSKGAVIAITKSAAKELSPQQIRVNAVAPGIIKTERFEELYEANGDKIDNRISRIALGRLGTPQDVANAVSFLASDRASYISGHILGVDGCASI</sequence>
<dbReference type="Pfam" id="PF13561">
    <property type="entry name" value="adh_short_C2"/>
    <property type="match status" value="1"/>
</dbReference>
<dbReference type="EMBL" id="LTDF01000004">
    <property type="protein sequence ID" value="KXT55475.1"/>
    <property type="molecule type" value="Genomic_DNA"/>
</dbReference>
<keyword evidence="2" id="KW-0560">Oxidoreductase</keyword>
<comment type="similarity">
    <text evidence="1">Belongs to the short-chain dehydrogenases/reductases (SDR) family.</text>
</comment>
<evidence type="ECO:0000256" key="2">
    <source>
        <dbReference type="ARBA" id="ARBA00023002"/>
    </source>
</evidence>
<organism evidence="3">
    <name type="scientific">Bacteroides intestinalis</name>
    <dbReference type="NCBI Taxonomy" id="329854"/>
    <lineage>
        <taxon>Bacteria</taxon>
        <taxon>Pseudomonadati</taxon>
        <taxon>Bacteroidota</taxon>
        <taxon>Bacteroidia</taxon>
        <taxon>Bacteroidales</taxon>
        <taxon>Bacteroidaceae</taxon>
        <taxon>Bacteroides</taxon>
    </lineage>
</organism>
<dbReference type="PRINTS" id="PR00081">
    <property type="entry name" value="GDHRDH"/>
</dbReference>
<evidence type="ECO:0000313" key="3">
    <source>
        <dbReference type="EMBL" id="KXT55475.1"/>
    </source>
</evidence>
<evidence type="ECO:0000256" key="1">
    <source>
        <dbReference type="ARBA" id="ARBA00006484"/>
    </source>
</evidence>
<dbReference type="Gene3D" id="3.40.50.720">
    <property type="entry name" value="NAD(P)-binding Rossmann-like Domain"/>
    <property type="match status" value="1"/>
</dbReference>
<reference evidence="3 4" key="1">
    <citation type="submission" date="2016-02" db="EMBL/GenBank/DDBJ databases">
        <authorList>
            <person name="Wen L."/>
            <person name="He K."/>
            <person name="Yang H."/>
        </authorList>
    </citation>
    <scope>NUCLEOTIDE SEQUENCE [LARGE SCALE GENOMIC DNA]</scope>
    <source>
        <strain evidence="3 4">KLE1704</strain>
    </source>
</reference>
<evidence type="ECO:0000313" key="4">
    <source>
        <dbReference type="Proteomes" id="UP000070319"/>
    </source>
</evidence>
<dbReference type="InterPro" id="IPR036291">
    <property type="entry name" value="NAD(P)-bd_dom_sf"/>
</dbReference>
<dbReference type="SUPFAM" id="SSF51735">
    <property type="entry name" value="NAD(P)-binding Rossmann-fold domains"/>
    <property type="match status" value="1"/>
</dbReference>
<accession>A0A139LVK0</accession>
<dbReference type="GO" id="GO:0016491">
    <property type="term" value="F:oxidoreductase activity"/>
    <property type="evidence" value="ECO:0007669"/>
    <property type="project" value="UniProtKB-KW"/>
</dbReference>
<dbReference type="PANTHER" id="PTHR24321:SF8">
    <property type="entry name" value="ESTRADIOL 17-BETA-DEHYDROGENASE 8-RELATED"/>
    <property type="match status" value="1"/>
</dbReference>
<protein>
    <submittedName>
        <fullName evidence="3">Oxidoreductase, short chain dehydrogenase/reductase family protein</fullName>
    </submittedName>
</protein>
<dbReference type="AlphaFoldDB" id="A0A139LVK0"/>
<dbReference type="Proteomes" id="UP000070319">
    <property type="component" value="Unassembled WGS sequence"/>
</dbReference>
<gene>
    <name evidence="3" type="ORF">HMPREF2531_00081</name>
</gene>
<dbReference type="PANTHER" id="PTHR24321">
    <property type="entry name" value="DEHYDROGENASES, SHORT CHAIN"/>
    <property type="match status" value="1"/>
</dbReference>
<dbReference type="InterPro" id="IPR002347">
    <property type="entry name" value="SDR_fam"/>
</dbReference>
<dbReference type="PROSITE" id="PS00061">
    <property type="entry name" value="ADH_SHORT"/>
    <property type="match status" value="1"/>
</dbReference>
<dbReference type="PRINTS" id="PR00080">
    <property type="entry name" value="SDRFAMILY"/>
</dbReference>
<proteinExistence type="inferred from homology"/>